<comment type="caution">
    <text evidence="2">The sequence shown here is derived from an EMBL/GenBank/DDBJ whole genome shotgun (WGS) entry which is preliminary data.</text>
</comment>
<organism evidence="2 3">
    <name type="scientific">Meridianimarinicoccus roseus</name>
    <dbReference type="NCBI Taxonomy" id="2072018"/>
    <lineage>
        <taxon>Bacteria</taxon>
        <taxon>Pseudomonadati</taxon>
        <taxon>Pseudomonadota</taxon>
        <taxon>Alphaproteobacteria</taxon>
        <taxon>Rhodobacterales</taxon>
        <taxon>Paracoccaceae</taxon>
        <taxon>Meridianimarinicoccus</taxon>
    </lineage>
</organism>
<keyword evidence="1" id="KW-0812">Transmembrane</keyword>
<gene>
    <name evidence="2" type="ORF">DKT77_20005</name>
</gene>
<proteinExistence type="predicted"/>
<feature type="transmembrane region" description="Helical" evidence="1">
    <location>
        <begin position="6"/>
        <end position="27"/>
    </location>
</feature>
<dbReference type="EMBL" id="QGKU01000068">
    <property type="protein sequence ID" value="PWR00819.1"/>
    <property type="molecule type" value="Genomic_DNA"/>
</dbReference>
<dbReference type="RefSeq" id="WP_109813405.1">
    <property type="nucleotide sequence ID" value="NZ_QGKU01000068.1"/>
</dbReference>
<reference evidence="2 3" key="1">
    <citation type="submission" date="2018-05" db="EMBL/GenBank/DDBJ databases">
        <title>Rhodobacteraceae gen. nov., sp. nov. isolated from sea water.</title>
        <authorList>
            <person name="Ren Y."/>
        </authorList>
    </citation>
    <scope>NUCLEOTIDE SEQUENCE [LARGE SCALE GENOMIC DNA]</scope>
    <source>
        <strain evidence="2 3">TG-679</strain>
    </source>
</reference>
<dbReference type="Proteomes" id="UP000245680">
    <property type="component" value="Unassembled WGS sequence"/>
</dbReference>
<evidence type="ECO:0008006" key="4">
    <source>
        <dbReference type="Google" id="ProtNLM"/>
    </source>
</evidence>
<dbReference type="AlphaFoldDB" id="A0A2V2LEE6"/>
<evidence type="ECO:0000313" key="3">
    <source>
        <dbReference type="Proteomes" id="UP000245680"/>
    </source>
</evidence>
<evidence type="ECO:0000313" key="2">
    <source>
        <dbReference type="EMBL" id="PWR00819.1"/>
    </source>
</evidence>
<keyword evidence="3" id="KW-1185">Reference proteome</keyword>
<accession>A0A2V2LEE6</accession>
<feature type="transmembrane region" description="Helical" evidence="1">
    <location>
        <begin position="53"/>
        <end position="78"/>
    </location>
</feature>
<evidence type="ECO:0000256" key="1">
    <source>
        <dbReference type="SAM" id="Phobius"/>
    </source>
</evidence>
<keyword evidence="1" id="KW-1133">Transmembrane helix</keyword>
<dbReference type="OrthoDB" id="7868624at2"/>
<sequence>MLETVVITFAGIGALIPTYLAAVFALAPDRALAQATHRADALPRVMVNRYASFALFALAAALSGDMAIVAVVFAILAVPGLGDTLIYARAGHPYAKHLAAGIGALLVSALAFAAAQTPTGVL</sequence>
<name>A0A2V2LEE6_9RHOB</name>
<protein>
    <recommendedName>
        <fullName evidence="4">DUF4267 domain-containing protein</fullName>
    </recommendedName>
</protein>
<keyword evidence="1" id="KW-0472">Membrane</keyword>
<feature type="transmembrane region" description="Helical" evidence="1">
    <location>
        <begin position="98"/>
        <end position="115"/>
    </location>
</feature>